<keyword evidence="1 10" id="KW-0963">Cytoplasm</keyword>
<keyword evidence="4 10" id="KW-0547">Nucleotide-binding</keyword>
<evidence type="ECO:0000256" key="11">
    <source>
        <dbReference type="RuleBase" id="RU004136"/>
    </source>
</evidence>
<evidence type="ECO:0000256" key="4">
    <source>
        <dbReference type="ARBA" id="ARBA00022741"/>
    </source>
</evidence>
<sequence>MLNLRLADVARWTGGRLHGADAAIDAVSTDTRALGAGMLFVALKGERHDAHEFADAARERGAAALLVERELAVALPQVVVADTLVALGELARAVRARSEARVVGITGSNGKTTVKTLVASILARHGRTHVNAGNFNNEIGLPLTLLAMPADTEYAVLEMGAGKPGDIAYLARIARPDVALVNNVAPAHLERMGSLQGVAETKGAIYRALPNDGIAVVNADDAFAEYFGVLAGTRRTLRFGLLRRADVGANLEIDGADGGRFRLLAPAGAIEVASPLRGRHNVMNVLAAATIALALGVPLATIKAGIEAAPAVAGRLVRRVHASGAVVVDDSYNANPGSFAAAIATLAAEPAERVLVMGDMAELGTDAERLHAEVGALAKRSGIQRLRAVGRLSRAAVDAFGAGAAHYADQAQLVDALRADLRAGVVLLVKGSRSSAMDRVVLAIGGDEDGNGGERHAA</sequence>
<dbReference type="RefSeq" id="WP_182531463.1">
    <property type="nucleotide sequence ID" value="NZ_JACGXL010000004.1"/>
</dbReference>
<dbReference type="NCBIfam" id="TIGR01143">
    <property type="entry name" value="murF"/>
    <property type="match status" value="1"/>
</dbReference>
<evidence type="ECO:0000256" key="3">
    <source>
        <dbReference type="ARBA" id="ARBA00022618"/>
    </source>
</evidence>
<feature type="domain" description="Mur ligase N-terminal catalytic" evidence="12">
    <location>
        <begin position="24"/>
        <end position="90"/>
    </location>
</feature>
<dbReference type="InterPro" id="IPR036615">
    <property type="entry name" value="Mur_ligase_C_dom_sf"/>
</dbReference>
<dbReference type="Pfam" id="PF01225">
    <property type="entry name" value="Mur_ligase"/>
    <property type="match status" value="1"/>
</dbReference>
<dbReference type="EMBL" id="JACGXL010000004">
    <property type="protein sequence ID" value="MBA8888406.1"/>
    <property type="molecule type" value="Genomic_DNA"/>
</dbReference>
<gene>
    <name evidence="10" type="primary">murF</name>
    <name evidence="15" type="ORF">FHW12_002639</name>
</gene>
<dbReference type="InterPro" id="IPR013221">
    <property type="entry name" value="Mur_ligase_cen"/>
</dbReference>
<dbReference type="Gene3D" id="3.40.1190.10">
    <property type="entry name" value="Mur-like, catalytic domain"/>
    <property type="match status" value="1"/>
</dbReference>
<evidence type="ECO:0000256" key="5">
    <source>
        <dbReference type="ARBA" id="ARBA00022840"/>
    </source>
</evidence>
<feature type="domain" description="Mur ligase C-terminal" evidence="13">
    <location>
        <begin position="317"/>
        <end position="433"/>
    </location>
</feature>
<keyword evidence="3 10" id="KW-0132">Cell division</keyword>
<evidence type="ECO:0000256" key="8">
    <source>
        <dbReference type="ARBA" id="ARBA00023306"/>
    </source>
</evidence>
<comment type="similarity">
    <text evidence="10">Belongs to the MurCDEF family. MurF subfamily.</text>
</comment>
<comment type="subcellular location">
    <subcellularLocation>
        <location evidence="10 11">Cytoplasm</location>
    </subcellularLocation>
</comment>
<dbReference type="SUPFAM" id="SSF53623">
    <property type="entry name" value="MurD-like peptide ligases, catalytic domain"/>
    <property type="match status" value="1"/>
</dbReference>
<organism evidence="15 16">
    <name type="scientific">Dokdonella fugitiva</name>
    <dbReference type="NCBI Taxonomy" id="328517"/>
    <lineage>
        <taxon>Bacteria</taxon>
        <taxon>Pseudomonadati</taxon>
        <taxon>Pseudomonadota</taxon>
        <taxon>Gammaproteobacteria</taxon>
        <taxon>Lysobacterales</taxon>
        <taxon>Rhodanobacteraceae</taxon>
        <taxon>Dokdonella</taxon>
    </lineage>
</organism>
<evidence type="ECO:0000259" key="13">
    <source>
        <dbReference type="Pfam" id="PF02875"/>
    </source>
</evidence>
<dbReference type="SUPFAM" id="SSF53244">
    <property type="entry name" value="MurD-like peptide ligases, peptide-binding domain"/>
    <property type="match status" value="1"/>
</dbReference>
<dbReference type="Gene3D" id="3.90.190.20">
    <property type="entry name" value="Mur ligase, C-terminal domain"/>
    <property type="match status" value="1"/>
</dbReference>
<dbReference type="PANTHER" id="PTHR43024:SF1">
    <property type="entry name" value="UDP-N-ACETYLMURAMOYL-TRIPEPTIDE--D-ALANYL-D-ALANINE LIGASE"/>
    <property type="match status" value="1"/>
</dbReference>
<evidence type="ECO:0000313" key="15">
    <source>
        <dbReference type="EMBL" id="MBA8888406.1"/>
    </source>
</evidence>
<feature type="binding site" evidence="10">
    <location>
        <begin position="107"/>
        <end position="113"/>
    </location>
    <ligand>
        <name>ATP</name>
        <dbReference type="ChEBI" id="CHEBI:30616"/>
    </ligand>
</feature>
<keyword evidence="6 10" id="KW-0133">Cell shape</keyword>
<accession>A0A839F1C3</accession>
<dbReference type="GO" id="GO:0071555">
    <property type="term" value="P:cell wall organization"/>
    <property type="evidence" value="ECO:0007669"/>
    <property type="project" value="UniProtKB-KW"/>
</dbReference>
<comment type="function">
    <text evidence="10 11">Involved in cell wall formation. Catalyzes the final step in the synthesis of UDP-N-acetylmuramoyl-pentapeptide, the precursor of murein.</text>
</comment>
<dbReference type="UniPathway" id="UPA00219"/>
<dbReference type="AlphaFoldDB" id="A0A839F1C3"/>
<dbReference type="Proteomes" id="UP000550401">
    <property type="component" value="Unassembled WGS sequence"/>
</dbReference>
<dbReference type="Pfam" id="PF08245">
    <property type="entry name" value="Mur_ligase_M"/>
    <property type="match status" value="1"/>
</dbReference>
<evidence type="ECO:0000259" key="14">
    <source>
        <dbReference type="Pfam" id="PF08245"/>
    </source>
</evidence>
<evidence type="ECO:0000256" key="10">
    <source>
        <dbReference type="HAMAP-Rule" id="MF_02019"/>
    </source>
</evidence>
<keyword evidence="16" id="KW-1185">Reference proteome</keyword>
<reference evidence="15 16" key="1">
    <citation type="submission" date="2020-07" db="EMBL/GenBank/DDBJ databases">
        <title>Genomic Encyclopedia of Type Strains, Phase IV (KMG-V): Genome sequencing to study the core and pangenomes of soil and plant-associated prokaryotes.</title>
        <authorList>
            <person name="Whitman W."/>
        </authorList>
    </citation>
    <scope>NUCLEOTIDE SEQUENCE [LARGE SCALE GENOMIC DNA]</scope>
    <source>
        <strain evidence="15 16">RH2WT43</strain>
    </source>
</reference>
<dbReference type="InterPro" id="IPR005863">
    <property type="entry name" value="UDP-N-AcMur_synth"/>
</dbReference>
<dbReference type="InterPro" id="IPR036565">
    <property type="entry name" value="Mur-like_cat_sf"/>
</dbReference>
<dbReference type="GO" id="GO:0008360">
    <property type="term" value="P:regulation of cell shape"/>
    <property type="evidence" value="ECO:0007669"/>
    <property type="project" value="UniProtKB-KW"/>
</dbReference>
<evidence type="ECO:0000256" key="6">
    <source>
        <dbReference type="ARBA" id="ARBA00022960"/>
    </source>
</evidence>
<comment type="caution">
    <text evidence="15">The sequence shown here is derived from an EMBL/GenBank/DDBJ whole genome shotgun (WGS) entry which is preliminary data.</text>
</comment>
<dbReference type="InterPro" id="IPR000713">
    <property type="entry name" value="Mur_ligase_N"/>
</dbReference>
<evidence type="ECO:0000313" key="16">
    <source>
        <dbReference type="Proteomes" id="UP000550401"/>
    </source>
</evidence>
<dbReference type="InterPro" id="IPR035911">
    <property type="entry name" value="MurE/MurF_N"/>
</dbReference>
<comment type="pathway">
    <text evidence="10 11">Cell wall biogenesis; peptidoglycan biosynthesis.</text>
</comment>
<dbReference type="GO" id="GO:0009252">
    <property type="term" value="P:peptidoglycan biosynthetic process"/>
    <property type="evidence" value="ECO:0007669"/>
    <property type="project" value="UniProtKB-UniRule"/>
</dbReference>
<dbReference type="PANTHER" id="PTHR43024">
    <property type="entry name" value="UDP-N-ACETYLMURAMOYL-TRIPEPTIDE--D-ALANYL-D-ALANINE LIGASE"/>
    <property type="match status" value="1"/>
</dbReference>
<proteinExistence type="inferred from homology"/>
<keyword evidence="9 10" id="KW-0961">Cell wall biogenesis/degradation</keyword>
<keyword evidence="2 10" id="KW-0436">Ligase</keyword>
<evidence type="ECO:0000256" key="1">
    <source>
        <dbReference type="ARBA" id="ARBA00022490"/>
    </source>
</evidence>
<dbReference type="GO" id="GO:0005524">
    <property type="term" value="F:ATP binding"/>
    <property type="evidence" value="ECO:0007669"/>
    <property type="project" value="UniProtKB-UniRule"/>
</dbReference>
<dbReference type="GO" id="GO:0005737">
    <property type="term" value="C:cytoplasm"/>
    <property type="evidence" value="ECO:0007669"/>
    <property type="project" value="UniProtKB-SubCell"/>
</dbReference>
<keyword evidence="5 10" id="KW-0067">ATP-binding</keyword>
<name>A0A839F1C3_9GAMM</name>
<dbReference type="Gene3D" id="3.40.1390.10">
    <property type="entry name" value="MurE/MurF, N-terminal domain"/>
    <property type="match status" value="1"/>
</dbReference>
<comment type="catalytic activity">
    <reaction evidence="10 11">
        <text>D-alanyl-D-alanine + UDP-N-acetyl-alpha-D-muramoyl-L-alanyl-gamma-D-glutamyl-meso-2,6-diaminopimelate + ATP = UDP-N-acetyl-alpha-D-muramoyl-L-alanyl-gamma-D-glutamyl-meso-2,6-diaminopimeloyl-D-alanyl-D-alanine + ADP + phosphate + H(+)</text>
        <dbReference type="Rhea" id="RHEA:28374"/>
        <dbReference type="ChEBI" id="CHEBI:15378"/>
        <dbReference type="ChEBI" id="CHEBI:30616"/>
        <dbReference type="ChEBI" id="CHEBI:43474"/>
        <dbReference type="ChEBI" id="CHEBI:57822"/>
        <dbReference type="ChEBI" id="CHEBI:61386"/>
        <dbReference type="ChEBI" id="CHEBI:83905"/>
        <dbReference type="ChEBI" id="CHEBI:456216"/>
        <dbReference type="EC" id="6.3.2.10"/>
    </reaction>
</comment>
<evidence type="ECO:0000256" key="9">
    <source>
        <dbReference type="ARBA" id="ARBA00023316"/>
    </source>
</evidence>
<keyword evidence="8 10" id="KW-0131">Cell cycle</keyword>
<dbReference type="InterPro" id="IPR004101">
    <property type="entry name" value="Mur_ligase_C"/>
</dbReference>
<protein>
    <recommendedName>
        <fullName evidence="10 11">UDP-N-acetylmuramoyl-tripeptide--D-alanyl-D-alanine ligase</fullName>
        <ecNumber evidence="10 11">6.3.2.10</ecNumber>
    </recommendedName>
    <alternativeName>
        <fullName evidence="10">D-alanyl-D-alanine-adding enzyme</fullName>
    </alternativeName>
</protein>
<dbReference type="GO" id="GO:0047480">
    <property type="term" value="F:UDP-N-acetylmuramoyl-tripeptide-D-alanyl-D-alanine ligase activity"/>
    <property type="evidence" value="ECO:0007669"/>
    <property type="project" value="UniProtKB-UniRule"/>
</dbReference>
<keyword evidence="7 10" id="KW-0573">Peptidoglycan synthesis</keyword>
<feature type="domain" description="Mur ligase central" evidence="14">
    <location>
        <begin position="105"/>
        <end position="291"/>
    </location>
</feature>
<dbReference type="SUPFAM" id="SSF63418">
    <property type="entry name" value="MurE/MurF N-terminal domain"/>
    <property type="match status" value="1"/>
</dbReference>
<dbReference type="InterPro" id="IPR051046">
    <property type="entry name" value="MurCDEF_CellWall_CoF430Synth"/>
</dbReference>
<evidence type="ECO:0000256" key="2">
    <source>
        <dbReference type="ARBA" id="ARBA00022598"/>
    </source>
</evidence>
<evidence type="ECO:0000259" key="12">
    <source>
        <dbReference type="Pfam" id="PF01225"/>
    </source>
</evidence>
<evidence type="ECO:0000256" key="7">
    <source>
        <dbReference type="ARBA" id="ARBA00022984"/>
    </source>
</evidence>
<dbReference type="HAMAP" id="MF_02019">
    <property type="entry name" value="MurF"/>
    <property type="match status" value="1"/>
</dbReference>
<dbReference type="EC" id="6.3.2.10" evidence="10 11"/>
<dbReference type="Pfam" id="PF02875">
    <property type="entry name" value="Mur_ligase_C"/>
    <property type="match status" value="1"/>
</dbReference>
<dbReference type="GO" id="GO:0051301">
    <property type="term" value="P:cell division"/>
    <property type="evidence" value="ECO:0007669"/>
    <property type="project" value="UniProtKB-KW"/>
</dbReference>